<feature type="compositionally biased region" description="Polar residues" evidence="1">
    <location>
        <begin position="1365"/>
        <end position="1377"/>
    </location>
</feature>
<proteinExistence type="predicted"/>
<reference evidence="2 3" key="1">
    <citation type="submission" date="2021-02" db="EMBL/GenBank/DDBJ databases">
        <title>Variation within the Batrachochytrium salamandrivorans European outbreak.</title>
        <authorList>
            <person name="Kelly M."/>
            <person name="Pasmans F."/>
            <person name="Shea T.P."/>
            <person name="Munoz J.F."/>
            <person name="Carranza S."/>
            <person name="Cuomo C.A."/>
            <person name="Martel A."/>
        </authorList>
    </citation>
    <scope>NUCLEOTIDE SEQUENCE [LARGE SCALE GENOMIC DNA]</scope>
    <source>
        <strain evidence="2 3">AMFP18/2</strain>
    </source>
</reference>
<feature type="compositionally biased region" description="Low complexity" evidence="1">
    <location>
        <begin position="2617"/>
        <end position="2627"/>
    </location>
</feature>
<dbReference type="InterPro" id="IPR033228">
    <property type="entry name" value="SZT2"/>
</dbReference>
<feature type="region of interest" description="Disordered" evidence="1">
    <location>
        <begin position="2583"/>
        <end position="2627"/>
    </location>
</feature>
<dbReference type="PANTHER" id="PTHR14918:SF3">
    <property type="entry name" value="KICSTOR COMPLEX PROTEIN SZT2"/>
    <property type="match status" value="1"/>
</dbReference>
<feature type="region of interest" description="Disordered" evidence="1">
    <location>
        <begin position="1520"/>
        <end position="1548"/>
    </location>
</feature>
<gene>
    <name evidence="2" type="ORF">BASA50_003706</name>
</gene>
<evidence type="ECO:0000313" key="3">
    <source>
        <dbReference type="Proteomes" id="UP001648503"/>
    </source>
</evidence>
<comment type="caution">
    <text evidence="2">The sequence shown here is derived from an EMBL/GenBank/DDBJ whole genome shotgun (WGS) entry which is preliminary data.</text>
</comment>
<feature type="compositionally biased region" description="Polar residues" evidence="1">
    <location>
        <begin position="839"/>
        <end position="849"/>
    </location>
</feature>
<feature type="region of interest" description="Disordered" evidence="1">
    <location>
        <begin position="1365"/>
        <end position="1386"/>
    </location>
</feature>
<dbReference type="EMBL" id="JAFCIX010000102">
    <property type="protein sequence ID" value="KAH6598671.1"/>
    <property type="molecule type" value="Genomic_DNA"/>
</dbReference>
<protein>
    <submittedName>
        <fullName evidence="2">Uncharacterized protein</fullName>
    </submittedName>
</protein>
<sequence length="3466" mass="386817">MLVPRTIQEWESENLAVMDISLSSKNLSWLHPDTSYQTDISADQTPQQPQPLWPANRRFRLTPETSILTFASKHRLVVLLDASPSMSVIDTAGRPKVLLSTAFDTICKCFDGLVRPFSIMQPWTGLRTLIEPELIVSVIVDAGNAGHSSISANEDLPLRVILHEVKVTTQNLMSIAEKLYDAIISFENVLLMRGQRKSKDPVKLASAVVMTSHVQMEHTIDSLDKTSLSSNVSDPSTPHAIHSTHEYFHSRFSTRNAFSALDAGLLTLELLPSDAMPAIIYVTDGVSPEWGSKDVIPRDIHRRIVRDFTRVNIIQVGSADGFSPEVSLGYVPNTEFLRFIAQALFGVFLYGSDCPYMSDIPETENRADNSNWSSFVMNSQSLQYPRPANIYHRLFMIREINMTRRSVHENSPTMFPVTGGIRERPVDTPLSKIIHANVEVADVITGEELSFPWTLDSKPPPIAELLCGSRDYVIHQVRLLDLVAVRLREGFRIESIHASRRSGRSSEKIEVSLSMPWLPNVTIVYTIKVSFPITDSARKPLSAHGISDKPLRVEINVLAHHSFAIVFINVQSLEQLGPDKTSFHEKLLQLDTFIKGIAEADEATKIFSAFNSKQILAQAFPGGRSGEFLYSAARNSVPQYHSVPDLPSNYWQYLSQALLARPASLDEWKCALILRSTATQRNHGRSSICNSTEIPDASKARRQVATIYLSQFLTSWTSLILGKATYAKFVFETIGSEIPTGFCFIHLSWETESLVVLSMYTFSIGASMRRALTAELTECLGNIQHVSRSNDTSIKPVVVCQKPAHKLLVRYEQRQRPPSSPTQSMSPRDVNDRQHRSDSSPMSSLRASTDLQSMDQLGLTTNQSFESAFRLVTALSRPYLRLRRWVWFADIDVSLPIQATVLRRVQERAFQLIHHSKIADHFLLVAESPGCMTYYREIDITSGGGANRTCAVQFVLLWNPDALLFITELWVEPLILALDGHVSGEETYSEYYEKIIEFIGDQDQGLLERVLVFEYVQELRHGEILKRRVLNSNTSHLLQSAHDPNDRQIVPTQFYLPALLHDSSFVMCVYHVLSIDDGCDEDPAVNGIDLPSGIRSDYAECAPIPFGWCMSHALWGDVPSLGSLLDSRSITSLSSDCLDPSQLLTESCPIPLSVATSDITQAARSNAVLYGFLAESLFRASDVAIKWPLDAPSSAHSKHILQPDLFEIIRTAIQKRFARGSVFLIRSLAKSVFYIKYIDSNRLIVAVLHIYDPLLSSKATRKDFTDSGMAETHYFAITLFECSRPSKSSGTLSLAEFMSPSGCSTRTESTIPWNVVDLQCNEEGRFIRLPQGFFLASGGKCKLDEDASVPDRPSLSVSEAGSAITTTLPEPAHQTSQTHEHEMGTGRSPYTQQQLMSMTTLSREGRNFLTVVNESYSTAFSKSLFLSLMQGVRATEKDIVRAFRVFERTTLTIDVAPLLNILATMPEYNAATSTDEEDDLVDPLYRKILLRQFEPLAERSVSEFASQFLFFRPSRWQMPSTANDTPTLATPHANQSQGGPKNTGRRPITRIDTPELLQAYQSLVAVADTPLFVHIECRFKGSHTSISKHALHSLPRRYPVDPTNITDTSSFRETDSVRDFSPNDVSYLDDTSVGDAFSIAPSRTCTDYWEDMKRTAELCINCWTLKSLNTNSSPCDSNPDSQSPIDYEVTQPTGLETANLSHDMRNSVISLKNDIENLTRERILRCMLASDGSHPSASTLYSADSLIRIRHSGDGVELRGADTDLDAVLEADSVHLRVRVGFVDPGVCLGLFRSSITLFSCNQMDIHQIGQSYYMLDVYDQESDTDTRKYWAFIVPKLHEVHLYFYCAFLSVDERHEIVMHIESVITRCAARANRLKLLQDLKDTHMASEYLIQYTSADISDGDHLQSSAQQPPPVLIDSLTRDKFAVGHFACPLVFTHMFPLHWRVAISKAISVVIMSISPLAIYNRKNMFVYSTNNSVFYMKIQGLDSTTTTSPTQANADDYICSPSANFKPIVVSERIKSTDSTRLLSVGDASMNISTGGISTHRLADARSTPTQVNSPRPRQQDQSLCLLVYGVDQPGPEIAIEFVRMITSKLHSLTQNVLGTFLARNYSTKLTREDIEFVMPISKDIDPARTIYYQLPIELENPHLFMLLLRQGLLTFLHPFNGPDVSSLLIRHYERFFRQSVLDQHTKNAVNEIHVDDFSFIYNSVPSRLTTSLEMLIGDGIAAVCLTPISPDGNIMYPTHGVTKLQSTLHIDLDNFLPSIPETEELAMCWLGFKIAVQIWTRGSINVEALVNQISKQFKATSGDYAVESYFRSTDWIHLPPHENLPVVSVNPHIVHTQPVGPSIVPVQISNTTLPVVVINTNKPSTLNTAMSAPTAVAATSMSSKGLTPSVKYIAASSMVAGFSNLSTPDYMHADPTQEFPSTFDISDYDRPLAVLPKILHSATLSGNPVVQTFMVSTELPLNTVATGMLDVLQEEGLQLYLFSRDDLGGDLVYITSSLPHENFSEMLQQSYSSTQAYPRMHSDASIRVGQTAGTTTGMGQAQEYIIVAAASFACGGPAIYNNMCMSRSVDQSGSVSSAFRDRDRDHESLNSFPQSHHTHHSSGGEDVASQTSSTSESISSANRTSRFISELDEVFMFGDNFLPHFPIYEKRSSFIVVTMATESVNVFSYNWKKLESERVFLKTLKLLNLCKIHYQFQTRKLKYMGRHIEQNRIGVAEFGEKRYSTEEPAVRVTVNSVLSRPESRFRLLDFIYHIGSFDADNLQKQIVDFLELFFRYGKHTSSYGIYPSQGGSLSLTSSGTSHHIPMIRGTGSQQQQHSNSHGHGSMHGIARMRSTGSIGQNNQDGGSGNALSLPEMSQVLQTIQLIHSASAPIFYSTHRSELQKNWEEIQRTTTRLDDPNILKMADQKHILSRINIEGQSLETVAWYKTMIHELLGDYVSYLEFLGMEKVSLDLASSLENSQHGGKFSIAPNFNINAPSVFLRRFFPSGVIIVQCGFFMYFATINVLTFRYQTGTQRDPSDVESELEKECTKMKTQTHIVSFSYDFHLRHFQEKLSTHARSLPFDLIPVLRSFVALNPRKARFSRNRIINGRYRLSKDESSSSLFKYILKNPQAYGFQPLMFDGTTTACWLTTSDISLYSPSLSQGTFVPRSTESRHLYTLILCTAPSSVQSLGNGGSPSSENGMSPSKDSGSSSSNSAASKSAIGETLSNPATLNSAFQPPHFEIEYFLLIVDDGSKFPLLDIEKGNIMELAIVDDPMCEYIADGYYLHDISRNTEKRIERLVAQAAKYFGRDSLWVQLLAATPSNASNSGMTGITGIAGIAELRETQTPEWTRLFLEKTAVNSRPLAAVDSNIRNLLEDIRLPWTAILENMSVVYPKHVRTLPPCSLNGPLHVLVINPANTDHMLRFSIGLSAAQCISVEAFSLSREGVTDISEYTHIDDVFNSILFYLWSNSCFG</sequence>
<dbReference type="Proteomes" id="UP001648503">
    <property type="component" value="Unassembled WGS sequence"/>
</dbReference>
<name>A0ABQ8FI83_9FUNG</name>
<feature type="region of interest" description="Disordered" evidence="1">
    <location>
        <begin position="811"/>
        <end position="849"/>
    </location>
</feature>
<feature type="region of interest" description="Disordered" evidence="1">
    <location>
        <begin position="3178"/>
        <end position="3211"/>
    </location>
</feature>
<feature type="compositionally biased region" description="Polar residues" evidence="1">
    <location>
        <begin position="1520"/>
        <end position="1540"/>
    </location>
</feature>
<organism evidence="2 3">
    <name type="scientific">Batrachochytrium salamandrivorans</name>
    <dbReference type="NCBI Taxonomy" id="1357716"/>
    <lineage>
        <taxon>Eukaryota</taxon>
        <taxon>Fungi</taxon>
        <taxon>Fungi incertae sedis</taxon>
        <taxon>Chytridiomycota</taxon>
        <taxon>Chytridiomycota incertae sedis</taxon>
        <taxon>Chytridiomycetes</taxon>
        <taxon>Rhizophydiales</taxon>
        <taxon>Rhizophydiales incertae sedis</taxon>
        <taxon>Batrachochytrium</taxon>
    </lineage>
</organism>
<feature type="compositionally biased region" description="Basic and acidic residues" evidence="1">
    <location>
        <begin position="829"/>
        <end position="838"/>
    </location>
</feature>
<feature type="compositionally biased region" description="Low complexity" evidence="1">
    <location>
        <begin position="3194"/>
        <end position="3211"/>
    </location>
</feature>
<accession>A0ABQ8FI83</accession>
<dbReference type="PANTHER" id="PTHR14918">
    <property type="entry name" value="KICSTOR COMPLEX PROTEIN SZT2"/>
    <property type="match status" value="1"/>
</dbReference>
<evidence type="ECO:0000256" key="1">
    <source>
        <dbReference type="SAM" id="MobiDB-lite"/>
    </source>
</evidence>
<feature type="compositionally biased region" description="Low complexity" evidence="1">
    <location>
        <begin position="2819"/>
        <end position="2836"/>
    </location>
</feature>
<keyword evidence="3" id="KW-1185">Reference proteome</keyword>
<feature type="region of interest" description="Disordered" evidence="1">
    <location>
        <begin position="2817"/>
        <end position="2837"/>
    </location>
</feature>
<feature type="compositionally biased region" description="Polar residues" evidence="1">
    <location>
        <begin position="3178"/>
        <end position="3193"/>
    </location>
</feature>
<evidence type="ECO:0000313" key="2">
    <source>
        <dbReference type="EMBL" id="KAH6598671.1"/>
    </source>
</evidence>
<feature type="compositionally biased region" description="Basic and acidic residues" evidence="1">
    <location>
        <begin position="2587"/>
        <end position="2596"/>
    </location>
</feature>